<organism evidence="1 2">
    <name type="scientific">Cicer arietinum</name>
    <name type="common">Chickpea</name>
    <name type="synonym">Garbanzo</name>
    <dbReference type="NCBI Taxonomy" id="3827"/>
    <lineage>
        <taxon>Eukaryota</taxon>
        <taxon>Viridiplantae</taxon>
        <taxon>Streptophyta</taxon>
        <taxon>Embryophyta</taxon>
        <taxon>Tracheophyta</taxon>
        <taxon>Spermatophyta</taxon>
        <taxon>Magnoliopsida</taxon>
        <taxon>eudicotyledons</taxon>
        <taxon>Gunneridae</taxon>
        <taxon>Pentapetalae</taxon>
        <taxon>rosids</taxon>
        <taxon>fabids</taxon>
        <taxon>Fabales</taxon>
        <taxon>Fabaceae</taxon>
        <taxon>Papilionoideae</taxon>
        <taxon>50 kb inversion clade</taxon>
        <taxon>NPAAA clade</taxon>
        <taxon>Hologalegina</taxon>
        <taxon>IRL clade</taxon>
        <taxon>Cicereae</taxon>
        <taxon>Cicer</taxon>
    </lineage>
</organism>
<reference evidence="1" key="1">
    <citation type="journal article" date="2013" name="Nat. Biotechnol.">
        <title>Draft genome sequence of chickpea (Cicer arietinum) provides a resource for trait improvement.</title>
        <authorList>
            <person name="Varshney R.K."/>
            <person name="Song C."/>
            <person name="Saxena R.K."/>
            <person name="Azam S."/>
            <person name="Yu S."/>
            <person name="Sharpe A.G."/>
            <person name="Cannon S."/>
            <person name="Baek J."/>
            <person name="Rosen B.D."/>
            <person name="Tar'an B."/>
            <person name="Millan T."/>
            <person name="Zhang X."/>
            <person name="Ramsay L.D."/>
            <person name="Iwata A."/>
            <person name="Wang Y."/>
            <person name="Nelson W."/>
            <person name="Farmer A.D."/>
            <person name="Gaur P.M."/>
            <person name="Soderlund C."/>
            <person name="Penmetsa R.V."/>
            <person name="Xu C."/>
            <person name="Bharti A.K."/>
            <person name="He W."/>
            <person name="Winter P."/>
            <person name="Zhao S."/>
            <person name="Hane J.K."/>
            <person name="Carrasquilla-Garcia N."/>
            <person name="Condie J.A."/>
            <person name="Upadhyaya H.D."/>
            <person name="Luo M.C."/>
            <person name="Thudi M."/>
            <person name="Gowda C.L."/>
            <person name="Singh N.P."/>
            <person name="Lichtenzveig J."/>
            <person name="Gali K.K."/>
            <person name="Rubio J."/>
            <person name="Nadarajan N."/>
            <person name="Dolezel J."/>
            <person name="Bansal K.C."/>
            <person name="Xu X."/>
            <person name="Edwards D."/>
            <person name="Zhang G."/>
            <person name="Kahl G."/>
            <person name="Gil J."/>
            <person name="Singh K.B."/>
            <person name="Datta S.K."/>
            <person name="Jackson S.A."/>
            <person name="Wang J."/>
            <person name="Cook D.R."/>
        </authorList>
    </citation>
    <scope>NUCLEOTIDE SEQUENCE [LARGE SCALE GENOMIC DNA]</scope>
    <source>
        <strain evidence="1">cv. CDC Frontier</strain>
    </source>
</reference>
<dbReference type="KEGG" id="cam:101507098"/>
<dbReference type="STRING" id="3827.A0A1S2YD33"/>
<dbReference type="PaxDb" id="3827-XP_004503074.1"/>
<dbReference type="OrthoDB" id="298344at2759"/>
<dbReference type="RefSeq" id="XP_004503074.1">
    <property type="nucleotide sequence ID" value="XM_004503017.3"/>
</dbReference>
<gene>
    <name evidence="2" type="primary">LOC101507098</name>
</gene>
<evidence type="ECO:0000313" key="2">
    <source>
        <dbReference type="RefSeq" id="XP_004503074.1"/>
    </source>
</evidence>
<dbReference type="eggNOG" id="ENOG502S39P">
    <property type="taxonomic scope" value="Eukaryota"/>
</dbReference>
<accession>A0A1S2YD33</accession>
<dbReference type="GeneID" id="101507098"/>
<sequence>MLLTTSDNKPRNRTWDREHDLYIYLQNNNTVLKTQTNDFMFNHFNTLLQKFVVRNPKADSELMQFTDGSSSILQSLLLHLQNQNRENTAEENVTEDEEEHNRYLLNHLKPCGKSYLLEIIEDGVFVKYEDESSDSKKCSSKGKKLKGAKVFAAKKRGVKINSGGNCKRKRVKMNHVIVNVNGEGASNVKDACFEQTEGQHIGSGKKGEQSDTPSCMEVVKVKDEISDYDYVDDDDVIVIERPVQSLVGDDFRGKLLNELNRPYCEEECQRLLRDFKVRKPVQNYKDLRGRIKIYEEDYDGKSFYDHTYDLAEEIEAAGDDHPKVLSLLRGYFFWLKNASHEGEFMPWRVPSFLDVLPQQ</sequence>
<dbReference type="PANTHER" id="PTHR34194:SF2">
    <property type="entry name" value="F14J8.16 PROTEIN"/>
    <property type="match status" value="1"/>
</dbReference>
<reference evidence="2" key="2">
    <citation type="submission" date="2025-08" db="UniProtKB">
        <authorList>
            <consortium name="RefSeq"/>
        </authorList>
    </citation>
    <scope>IDENTIFICATION</scope>
    <source>
        <tissue evidence="2">Etiolated seedlings</tissue>
    </source>
</reference>
<name>A0A1S2YD33_CICAR</name>
<keyword evidence="1" id="KW-1185">Reference proteome</keyword>
<dbReference type="Proteomes" id="UP000087171">
    <property type="component" value="Chromosome Ca5"/>
</dbReference>
<dbReference type="AlphaFoldDB" id="A0A1S2YD33"/>
<proteinExistence type="predicted"/>
<protein>
    <submittedName>
        <fullName evidence="2">Uncharacterized protein LOC101507098 isoform X1</fullName>
    </submittedName>
</protein>
<evidence type="ECO:0000313" key="1">
    <source>
        <dbReference type="Proteomes" id="UP000087171"/>
    </source>
</evidence>
<dbReference type="PANTHER" id="PTHR34194">
    <property type="entry name" value="F14J8.16 PROTEIN"/>
    <property type="match status" value="1"/>
</dbReference>